<keyword evidence="6" id="KW-0735">Signal-anchor</keyword>
<evidence type="ECO:0000256" key="5">
    <source>
        <dbReference type="ARBA" id="ARBA00022692"/>
    </source>
</evidence>
<dbReference type="PANTHER" id="PTHR31392">
    <property type="entry name" value="ALPHA-1,3-MANNOSYLTRANSFERASE MNN1-RELATED"/>
    <property type="match status" value="1"/>
</dbReference>
<proteinExistence type="inferred from homology"/>
<dbReference type="VEuPathDB" id="FungiDB:B1J91_C04048g"/>
<dbReference type="EMBL" id="LLZZ01000144">
    <property type="protein sequence ID" value="KTA99513.1"/>
    <property type="molecule type" value="Genomic_DNA"/>
</dbReference>
<dbReference type="VEuPathDB" id="FungiDB:GVI51_C03839"/>
<dbReference type="Pfam" id="PF11051">
    <property type="entry name" value="Mannosyl_trans3"/>
    <property type="match status" value="1"/>
</dbReference>
<keyword evidence="3 11" id="KW-0328">Glycosyltransferase</keyword>
<name>A0A0W0CIS4_CANGB</name>
<evidence type="ECO:0000256" key="9">
    <source>
        <dbReference type="ARBA" id="ARBA00023180"/>
    </source>
</evidence>
<dbReference type="GO" id="GO:0006493">
    <property type="term" value="P:protein O-linked glycosylation"/>
    <property type="evidence" value="ECO:0007669"/>
    <property type="project" value="TreeGrafter"/>
</dbReference>
<evidence type="ECO:0000256" key="4">
    <source>
        <dbReference type="ARBA" id="ARBA00022679"/>
    </source>
</evidence>
<evidence type="ECO:0000256" key="1">
    <source>
        <dbReference type="ARBA" id="ARBA00004606"/>
    </source>
</evidence>
<evidence type="ECO:0000313" key="12">
    <source>
        <dbReference type="Proteomes" id="UP000054886"/>
    </source>
</evidence>
<dbReference type="VEuPathDB" id="FungiDB:GWK60_C03597"/>
<evidence type="ECO:0000256" key="3">
    <source>
        <dbReference type="ARBA" id="ARBA00022676"/>
    </source>
</evidence>
<evidence type="ECO:0000256" key="6">
    <source>
        <dbReference type="ARBA" id="ARBA00022968"/>
    </source>
</evidence>
<comment type="subcellular location">
    <subcellularLocation>
        <location evidence="1">Membrane</location>
        <topology evidence="1">Single-pass type II membrane protein</topology>
    </subcellularLocation>
</comment>
<keyword evidence="8 10" id="KW-0472">Membrane</keyword>
<dbReference type="PANTHER" id="PTHR31392:SF1">
    <property type="entry name" value="ALPHA-1,3-MANNOSYLTRANSFERASE MNN1-RELATED"/>
    <property type="match status" value="1"/>
</dbReference>
<evidence type="ECO:0000256" key="7">
    <source>
        <dbReference type="ARBA" id="ARBA00022989"/>
    </source>
</evidence>
<dbReference type="GO" id="GO:0000033">
    <property type="term" value="F:alpha-1,3-mannosyltransferase activity"/>
    <property type="evidence" value="ECO:0007669"/>
    <property type="project" value="TreeGrafter"/>
</dbReference>
<dbReference type="AlphaFoldDB" id="A0A0W0CIS4"/>
<keyword evidence="9" id="KW-0325">Glycoprotein</keyword>
<feature type="transmembrane region" description="Helical" evidence="10">
    <location>
        <begin position="12"/>
        <end position="29"/>
    </location>
</feature>
<accession>A0A0W0CIS4</accession>
<dbReference type="GO" id="GO:0016020">
    <property type="term" value="C:membrane"/>
    <property type="evidence" value="ECO:0007669"/>
    <property type="project" value="UniProtKB-SubCell"/>
</dbReference>
<protein>
    <submittedName>
        <fullName evidence="11">Alpha-1,3-mannosyltransferase MNT3</fullName>
    </submittedName>
</protein>
<dbReference type="SUPFAM" id="SSF53448">
    <property type="entry name" value="Nucleotide-diphospho-sugar transferases"/>
    <property type="match status" value="1"/>
</dbReference>
<dbReference type="InterPro" id="IPR022751">
    <property type="entry name" value="Alpha_mannosyltransferase"/>
</dbReference>
<gene>
    <name evidence="11" type="ORF">AO440_000444</name>
</gene>
<keyword evidence="7 10" id="KW-1133">Transmembrane helix</keyword>
<sequence>MNRRTKSLLRRYILAIIVILSLTFVFYSNTLTTVVSTVNVADTQDYTSGLKHASPVSPFSYVNNYLLNSEKTRASTVKKLLPFLNKPKDGLVDWNSSSKYQKCLLLVKSMYKAHPHWSNRDIMTAYDNESVEDLNLQLAGERIKIYKQCFLDNDIEPIEFFKRLSIPDVDAYDFQKRMFYFFRDITASNTDYFHPVIKNVKSGEVVSKPKTKLTPQEYNANIIGNWRKLSRGKGIVLTVSQSDVPLLRQQFRVWKELGNKLPIQVVHKGTEINAELEQKIKEYAIEMEQDVYVVDLSPVIDPDFAEHSIQNFHNKWYAAIFNTFEELILIDADAIPYVPAEDFLKSKSYKKTGLRLWRDRDITHERTLHFCVEMAPYFEPTLEEHNLIGTTLSYRLTDSGLKDAKDSEGRALYEFFQKMYLHHVDSGLVVIDKKDKIHSLIMSEILHSHTRFGRCTYGDKELFMLGAYMVGESYTLEAQSAAIIGTVGYEKEFSRHYICATQMGHSDEDNRLLWSNGGLRTCKFDCAEEDFNKDEEYYKKRYQNLDNLKAVYSSRLNIDGFIIPDTTVNKWLQLSECRQYMYCAHVDDNREKDKGTLVRLTDEEKQKVNRISEFWNSAKI</sequence>
<reference evidence="11 12" key="1">
    <citation type="submission" date="2015-10" db="EMBL/GenBank/DDBJ databases">
        <title>Draft genomes sequences of Candida glabrata isolates 1A, 1B, 2A, 2B, 3A and 3B.</title>
        <authorList>
            <person name="Haavelsrud O.E."/>
            <person name="Gaustad P."/>
        </authorList>
    </citation>
    <scope>NUCLEOTIDE SEQUENCE [LARGE SCALE GENOMIC DNA]</scope>
    <source>
        <strain evidence="11">910700640</strain>
    </source>
</reference>
<keyword evidence="5 10" id="KW-0812">Transmembrane</keyword>
<evidence type="ECO:0000256" key="10">
    <source>
        <dbReference type="SAM" id="Phobius"/>
    </source>
</evidence>
<evidence type="ECO:0000256" key="2">
    <source>
        <dbReference type="ARBA" id="ARBA00009105"/>
    </source>
</evidence>
<dbReference type="GO" id="GO:0005794">
    <property type="term" value="C:Golgi apparatus"/>
    <property type="evidence" value="ECO:0007669"/>
    <property type="project" value="TreeGrafter"/>
</dbReference>
<evidence type="ECO:0000313" key="11">
    <source>
        <dbReference type="EMBL" id="KTA99513.1"/>
    </source>
</evidence>
<dbReference type="Proteomes" id="UP000054886">
    <property type="component" value="Unassembled WGS sequence"/>
</dbReference>
<comment type="similarity">
    <text evidence="2">Belongs to the MNN1/MNT family.</text>
</comment>
<dbReference type="VEuPathDB" id="FungiDB:CAGL0C04048g"/>
<comment type="caution">
    <text evidence="11">The sequence shown here is derived from an EMBL/GenBank/DDBJ whole genome shotgun (WGS) entry which is preliminary data.</text>
</comment>
<organism evidence="11 12">
    <name type="scientific">Candida glabrata</name>
    <name type="common">Yeast</name>
    <name type="synonym">Torulopsis glabrata</name>
    <dbReference type="NCBI Taxonomy" id="5478"/>
    <lineage>
        <taxon>Eukaryota</taxon>
        <taxon>Fungi</taxon>
        <taxon>Dikarya</taxon>
        <taxon>Ascomycota</taxon>
        <taxon>Saccharomycotina</taxon>
        <taxon>Saccharomycetes</taxon>
        <taxon>Saccharomycetales</taxon>
        <taxon>Saccharomycetaceae</taxon>
        <taxon>Nakaseomyces</taxon>
    </lineage>
</organism>
<dbReference type="InterPro" id="IPR029044">
    <property type="entry name" value="Nucleotide-diphossugar_trans"/>
</dbReference>
<evidence type="ECO:0000256" key="8">
    <source>
        <dbReference type="ARBA" id="ARBA00023136"/>
    </source>
</evidence>
<keyword evidence="4 11" id="KW-0808">Transferase</keyword>